<evidence type="ECO:0000313" key="2">
    <source>
        <dbReference type="Proteomes" id="UP000694621"/>
    </source>
</evidence>
<dbReference type="Gene3D" id="1.10.10.10">
    <property type="entry name" value="Winged helix-like DNA-binding domain superfamily/Winged helix DNA-binding domain"/>
    <property type="match status" value="1"/>
</dbReference>
<name>A0A8B9JS27_ASTMX</name>
<dbReference type="AlphaFoldDB" id="A0A8B9JS27"/>
<sequence length="130" mass="14971">MEGHKAGKGYKTLSKDLGNTSTVGGIIRKWKAYGTTVNLLWSKQPFKISSCVEVRLVRIAKADPKTTRREIREDLMEMGTLVSVNIISNVLCNCKTRVFPQNIKLLNFKECFLYMLPCQRWNIKIKYKIN</sequence>
<evidence type="ECO:0008006" key="3">
    <source>
        <dbReference type="Google" id="ProtNLM"/>
    </source>
</evidence>
<dbReference type="InterPro" id="IPR036388">
    <property type="entry name" value="WH-like_DNA-bd_sf"/>
</dbReference>
<protein>
    <recommendedName>
        <fullName evidence="3">Transposase Tc1-like domain-containing protein</fullName>
    </recommendedName>
</protein>
<proteinExistence type="predicted"/>
<accession>A0A8B9JS27</accession>
<organism evidence="1 2">
    <name type="scientific">Astyanax mexicanus</name>
    <name type="common">Blind cave fish</name>
    <name type="synonym">Astyanax fasciatus mexicanus</name>
    <dbReference type="NCBI Taxonomy" id="7994"/>
    <lineage>
        <taxon>Eukaryota</taxon>
        <taxon>Metazoa</taxon>
        <taxon>Chordata</taxon>
        <taxon>Craniata</taxon>
        <taxon>Vertebrata</taxon>
        <taxon>Euteleostomi</taxon>
        <taxon>Actinopterygii</taxon>
        <taxon>Neopterygii</taxon>
        <taxon>Teleostei</taxon>
        <taxon>Ostariophysi</taxon>
        <taxon>Characiformes</taxon>
        <taxon>Characoidei</taxon>
        <taxon>Acestrorhamphidae</taxon>
        <taxon>Acestrorhamphinae</taxon>
        <taxon>Astyanax</taxon>
    </lineage>
</organism>
<evidence type="ECO:0000313" key="1">
    <source>
        <dbReference type="Ensembl" id="ENSAMXP00005025915.1"/>
    </source>
</evidence>
<reference evidence="1" key="1">
    <citation type="submission" date="2025-08" db="UniProtKB">
        <authorList>
            <consortium name="Ensembl"/>
        </authorList>
    </citation>
    <scope>IDENTIFICATION</scope>
</reference>
<dbReference type="Proteomes" id="UP000694621">
    <property type="component" value="Unplaced"/>
</dbReference>
<dbReference type="Ensembl" id="ENSAMXT00005028543.1">
    <property type="protein sequence ID" value="ENSAMXP00005025915.1"/>
    <property type="gene ID" value="ENSAMXG00005013112.1"/>
</dbReference>